<reference evidence="12" key="1">
    <citation type="journal article" date="2017" name="bioRxiv">
        <title>Comparative analysis of the genomes of Stylophora pistillata and Acropora digitifera provides evidence for extensive differences between species of corals.</title>
        <authorList>
            <person name="Voolstra C.R."/>
            <person name="Li Y."/>
            <person name="Liew Y.J."/>
            <person name="Baumgarten S."/>
            <person name="Zoccola D."/>
            <person name="Flot J.-F."/>
            <person name="Tambutte S."/>
            <person name="Allemand D."/>
            <person name="Aranda M."/>
        </authorList>
    </citation>
    <scope>NUCLEOTIDE SEQUENCE [LARGE SCALE GENOMIC DNA]</scope>
</reference>
<evidence type="ECO:0000256" key="9">
    <source>
        <dbReference type="RuleBase" id="RU363035"/>
    </source>
</evidence>
<dbReference type="SUPFAM" id="SSF52374">
    <property type="entry name" value="Nucleotidylyl transferase"/>
    <property type="match status" value="1"/>
</dbReference>
<dbReference type="PANTHER" id="PTHR45794">
    <property type="entry name" value="LEUCYL-TRNA SYNTHETASE"/>
    <property type="match status" value="1"/>
</dbReference>
<dbReference type="GO" id="GO:0002161">
    <property type="term" value="F:aminoacyl-tRNA deacylase activity"/>
    <property type="evidence" value="ECO:0007669"/>
    <property type="project" value="InterPro"/>
</dbReference>
<dbReference type="FunFam" id="3.90.740.10:FF:000001">
    <property type="entry name" value="Leucine--tRNA ligase, cytoplasmic"/>
    <property type="match status" value="1"/>
</dbReference>
<name>A0A2B4S3D5_STYPI</name>
<evidence type="ECO:0000256" key="8">
    <source>
        <dbReference type="ARBA" id="ARBA00030520"/>
    </source>
</evidence>
<dbReference type="InterPro" id="IPR014729">
    <property type="entry name" value="Rossmann-like_a/b/a_fold"/>
</dbReference>
<comment type="similarity">
    <text evidence="1 9">Belongs to the class-I aminoacyl-tRNA synthetase family.</text>
</comment>
<comment type="caution">
    <text evidence="11">The sequence shown here is derived from an EMBL/GenBank/DDBJ whole genome shotgun (WGS) entry which is preliminary data.</text>
</comment>
<proteinExistence type="inferred from homology"/>
<keyword evidence="5 9" id="KW-0067">ATP-binding</keyword>
<keyword evidence="4 9" id="KW-0547">Nucleotide-binding</keyword>
<dbReference type="Gene3D" id="3.40.50.620">
    <property type="entry name" value="HUPs"/>
    <property type="match status" value="1"/>
</dbReference>
<dbReference type="PROSITE" id="PS00178">
    <property type="entry name" value="AA_TRNA_LIGASE_I"/>
    <property type="match status" value="1"/>
</dbReference>
<dbReference type="Gene3D" id="3.90.740.10">
    <property type="entry name" value="Valyl/Leucyl/Isoleucyl-tRNA synthetase, editing domain"/>
    <property type="match status" value="1"/>
</dbReference>
<dbReference type="InterPro" id="IPR002300">
    <property type="entry name" value="aa-tRNA-synth_Ia"/>
</dbReference>
<accession>A0A2B4S3D5</accession>
<dbReference type="OrthoDB" id="10249672at2759"/>
<evidence type="ECO:0000256" key="5">
    <source>
        <dbReference type="ARBA" id="ARBA00022840"/>
    </source>
</evidence>
<keyword evidence="3 9" id="KW-0436">Ligase</keyword>
<dbReference type="PANTHER" id="PTHR45794:SF1">
    <property type="entry name" value="LEUCINE--TRNA LIGASE, CYTOPLASMIC"/>
    <property type="match status" value="1"/>
</dbReference>
<dbReference type="AlphaFoldDB" id="A0A2B4S3D5"/>
<dbReference type="STRING" id="50429.A0A2B4S3D5"/>
<dbReference type="SUPFAM" id="SSF50677">
    <property type="entry name" value="ValRS/IleRS/LeuRS editing domain"/>
    <property type="match status" value="1"/>
</dbReference>
<keyword evidence="7 9" id="KW-0030">Aminoacyl-tRNA synthetase</keyword>
<feature type="domain" description="Aminoacyl-tRNA synthetase class Ia" evidence="10">
    <location>
        <begin position="20"/>
        <end position="112"/>
    </location>
</feature>
<dbReference type="GO" id="GO:0005524">
    <property type="term" value="F:ATP binding"/>
    <property type="evidence" value="ECO:0007669"/>
    <property type="project" value="UniProtKB-KW"/>
</dbReference>
<evidence type="ECO:0000256" key="2">
    <source>
        <dbReference type="ARBA" id="ARBA00013164"/>
    </source>
</evidence>
<gene>
    <name evidence="11" type="primary">LARS</name>
    <name evidence="11" type="ORF">AWC38_SpisGene11884</name>
</gene>
<dbReference type="EMBL" id="LSMT01000204">
    <property type="protein sequence ID" value="PFX23553.1"/>
    <property type="molecule type" value="Genomic_DNA"/>
</dbReference>
<sequence length="636" mass="73014">MSIDRKSTAKVDYLKEIEKQIQKRWAENKTFEVDSLPPGSPDPKKEKFFCTFPYPYMNGRLHLGHTFTISKFATGYERLKGKRCLFPFGLHCTGMPIKACADKLKREMADFGFPPKFPEKVEKEESKQMKSKIAAKTGGLEYQWQIMQSIGLSDEEIRKFAEADYWLHYFPPLAKSDLQSMGLKVDWRRSFITTHVNPYYDSFVRWHFWTLKDGGNIKFGKRYTIFSPKDGQPCMDHDRQTGEGVAPQEYTGIKMKICEPFKGKLSALSGKNVFLLAATLRPETMYGQTNCWVQPDIKYIAFETNIENEIYISTRRGARNMSYQGFTPKEGVVNILLELTGQDIMGIPLDAPLTHHKVVYTLPMLTIKEDKDSTVLLNLKAFRQKYGITDEMVLPYEPIPIIRVPGYGDLCAVKACDDLKIKSQNDKDLLVEAKELTYKKAFYEGTIIVGEYAGHKVQDVKKLVQKKMLDSGEARIYMEPERKVISRSADECVVALCDQCYLYTHRSCSDEIQTTHLIDNEKPLTCAYAEETRRNFEATLDWIQEHACSWSYGLGTRLPWDEQYLIESLSDSTIYNAYYTVAHLLQEGSFDGSAGGPLGIRAEQITREVWDYVFFKDAPFPKTDISMDKLNDLFAE</sequence>
<dbReference type="InterPro" id="IPR001412">
    <property type="entry name" value="aa-tRNA-synth_I_CS"/>
</dbReference>
<evidence type="ECO:0000256" key="1">
    <source>
        <dbReference type="ARBA" id="ARBA00005594"/>
    </source>
</evidence>
<evidence type="ECO:0000256" key="4">
    <source>
        <dbReference type="ARBA" id="ARBA00022741"/>
    </source>
</evidence>
<evidence type="ECO:0000256" key="3">
    <source>
        <dbReference type="ARBA" id="ARBA00022598"/>
    </source>
</evidence>
<evidence type="ECO:0000256" key="7">
    <source>
        <dbReference type="ARBA" id="ARBA00023146"/>
    </source>
</evidence>
<dbReference type="InterPro" id="IPR009008">
    <property type="entry name" value="Val/Leu/Ile-tRNA-synth_edit"/>
</dbReference>
<evidence type="ECO:0000256" key="6">
    <source>
        <dbReference type="ARBA" id="ARBA00022917"/>
    </source>
</evidence>
<protein>
    <recommendedName>
        <fullName evidence="2">leucine--tRNA ligase</fullName>
        <ecNumber evidence="2">6.1.1.4</ecNumber>
    </recommendedName>
    <alternativeName>
        <fullName evidence="8">Leucyl-tRNA synthetase</fullName>
    </alternativeName>
</protein>
<organism evidence="11 12">
    <name type="scientific">Stylophora pistillata</name>
    <name type="common">Smooth cauliflower coral</name>
    <dbReference type="NCBI Taxonomy" id="50429"/>
    <lineage>
        <taxon>Eukaryota</taxon>
        <taxon>Metazoa</taxon>
        <taxon>Cnidaria</taxon>
        <taxon>Anthozoa</taxon>
        <taxon>Hexacorallia</taxon>
        <taxon>Scleractinia</taxon>
        <taxon>Astrocoeniina</taxon>
        <taxon>Pocilloporidae</taxon>
        <taxon>Stylophora</taxon>
    </lineage>
</organism>
<dbReference type="EC" id="6.1.1.4" evidence="2"/>
<evidence type="ECO:0000313" key="11">
    <source>
        <dbReference type="EMBL" id="PFX23553.1"/>
    </source>
</evidence>
<evidence type="ECO:0000313" key="12">
    <source>
        <dbReference type="Proteomes" id="UP000225706"/>
    </source>
</evidence>
<dbReference type="Proteomes" id="UP000225706">
    <property type="component" value="Unassembled WGS sequence"/>
</dbReference>
<dbReference type="Pfam" id="PF00133">
    <property type="entry name" value="tRNA-synt_1"/>
    <property type="match status" value="1"/>
</dbReference>
<dbReference type="InterPro" id="IPR004493">
    <property type="entry name" value="Leu-tRNA-synth_Ia_arc/euk"/>
</dbReference>
<evidence type="ECO:0000259" key="10">
    <source>
        <dbReference type="Pfam" id="PF00133"/>
    </source>
</evidence>
<keyword evidence="6 9" id="KW-0648">Protein biosynthesis</keyword>
<keyword evidence="12" id="KW-1185">Reference proteome</keyword>
<dbReference type="GO" id="GO:0006429">
    <property type="term" value="P:leucyl-tRNA aminoacylation"/>
    <property type="evidence" value="ECO:0007669"/>
    <property type="project" value="InterPro"/>
</dbReference>
<dbReference type="GO" id="GO:0004823">
    <property type="term" value="F:leucine-tRNA ligase activity"/>
    <property type="evidence" value="ECO:0007669"/>
    <property type="project" value="UniProtKB-EC"/>
</dbReference>